<feature type="active site" description="Nucleophile" evidence="4">
    <location>
        <position position="94"/>
    </location>
</feature>
<protein>
    <submittedName>
        <fullName evidence="7">Bifunctional D-cysteine desulfhydrase/1-aminocyclopropane-1-carboxylate deaminase</fullName>
    </submittedName>
</protein>
<sequence length="365" mass="39707">MFEHESPYDSPNWLKQADFLAKPASGRVRLGQFPTPVHRWDLPGGPLPCEVYVKRDDLTGMQLSGNKVRKLEFLLAQAKGEDFDSVITIGGIQSNHCRATAVASRYLGLEPHLILRNSRAKADSDPGLTGNLLVERLVGARIHQVTKEEYTKVGSVALCEQLERQLREEGKRPYVIPVGGSNALGTWGYLNFVEELSRQGGEFTDIVMACGSGGTTAGIALGCYLAGLSAKVRAYIVCDDEEYFYSYCQEILDGMGATAAALGGKSARDLFTCVQAKGAGYAISTSEELARVRQVAESTGVVLDPVYSGKALHAFMGDVEADPEAWRGRRVLFLHTGGLLGMYDKEDQLLGVMDRGMATRMQVQS</sequence>
<name>A0AAX4P383_9CHLO</name>
<dbReference type="GO" id="GO:0019148">
    <property type="term" value="F:D-cysteine desulfhydrase activity"/>
    <property type="evidence" value="ECO:0007669"/>
    <property type="project" value="TreeGrafter"/>
</dbReference>
<dbReference type="Proteomes" id="UP001472866">
    <property type="component" value="Chromosome 02"/>
</dbReference>
<keyword evidence="3 5" id="KW-0663">Pyridoxal phosphate</keyword>
<accession>A0AAX4P383</accession>
<evidence type="ECO:0000256" key="4">
    <source>
        <dbReference type="PIRSR" id="PIRSR006278-1"/>
    </source>
</evidence>
<dbReference type="PIRSF" id="PIRSF006278">
    <property type="entry name" value="ACCD_DCysDesulf"/>
    <property type="match status" value="1"/>
</dbReference>
<reference evidence="7 8" key="1">
    <citation type="submission" date="2024-03" db="EMBL/GenBank/DDBJ databases">
        <title>Complete genome sequence of the green alga Chloropicon roscoffensis RCC1871.</title>
        <authorList>
            <person name="Lemieux C."/>
            <person name="Pombert J.-F."/>
            <person name="Otis C."/>
            <person name="Turmel M."/>
        </authorList>
    </citation>
    <scope>NUCLEOTIDE SEQUENCE [LARGE SCALE GENOMIC DNA]</scope>
    <source>
        <strain evidence="7 8">RCC1871</strain>
    </source>
</reference>
<gene>
    <name evidence="7" type="ORF">HKI87_02g17850</name>
</gene>
<dbReference type="EMBL" id="CP151502">
    <property type="protein sequence ID" value="WZN60256.1"/>
    <property type="molecule type" value="Genomic_DNA"/>
</dbReference>
<dbReference type="FunFam" id="3.40.50.1100:FF:000037">
    <property type="entry name" value="Bifunctional D-cysteine desulfhydrase/1-aminocyclopropane-1-carboxylate deaminase, mitochondrial"/>
    <property type="match status" value="1"/>
</dbReference>
<evidence type="ECO:0000313" key="8">
    <source>
        <dbReference type="Proteomes" id="UP001472866"/>
    </source>
</evidence>
<comment type="similarity">
    <text evidence="2">Belongs to the ACC deaminase/D-cysteine desulfhydrase family.</text>
</comment>
<dbReference type="InterPro" id="IPR027278">
    <property type="entry name" value="ACCD_DCysDesulf"/>
</dbReference>
<feature type="domain" description="Tryptophan synthase beta chain-like PALP" evidence="6">
    <location>
        <begin position="29"/>
        <end position="337"/>
    </location>
</feature>
<comment type="cofactor">
    <cofactor evidence="1">
        <name>pyridoxal 5'-phosphate</name>
        <dbReference type="ChEBI" id="CHEBI:597326"/>
    </cofactor>
</comment>
<evidence type="ECO:0000313" key="7">
    <source>
        <dbReference type="EMBL" id="WZN60256.1"/>
    </source>
</evidence>
<dbReference type="AlphaFoldDB" id="A0AAX4P383"/>
<dbReference type="NCBIfam" id="TIGR01275">
    <property type="entry name" value="ACC_deam_rel"/>
    <property type="match status" value="1"/>
</dbReference>
<evidence type="ECO:0000256" key="1">
    <source>
        <dbReference type="ARBA" id="ARBA00001933"/>
    </source>
</evidence>
<evidence type="ECO:0000256" key="2">
    <source>
        <dbReference type="ARBA" id="ARBA00008639"/>
    </source>
</evidence>
<dbReference type="PANTHER" id="PTHR43780">
    <property type="entry name" value="1-AMINOCYCLOPROPANE-1-CARBOXYLATE DEAMINASE-RELATED"/>
    <property type="match status" value="1"/>
</dbReference>
<dbReference type="Pfam" id="PF00291">
    <property type="entry name" value="PALP"/>
    <property type="match status" value="1"/>
</dbReference>
<dbReference type="InterPro" id="IPR001926">
    <property type="entry name" value="TrpB-like_PALP"/>
</dbReference>
<evidence type="ECO:0000256" key="5">
    <source>
        <dbReference type="PIRSR" id="PIRSR006278-2"/>
    </source>
</evidence>
<dbReference type="Gene3D" id="3.40.50.1100">
    <property type="match status" value="2"/>
</dbReference>
<proteinExistence type="inferred from homology"/>
<evidence type="ECO:0000256" key="3">
    <source>
        <dbReference type="ARBA" id="ARBA00022898"/>
    </source>
</evidence>
<evidence type="ECO:0000259" key="6">
    <source>
        <dbReference type="Pfam" id="PF00291"/>
    </source>
</evidence>
<organism evidence="7 8">
    <name type="scientific">Chloropicon roscoffensis</name>
    <dbReference type="NCBI Taxonomy" id="1461544"/>
    <lineage>
        <taxon>Eukaryota</taxon>
        <taxon>Viridiplantae</taxon>
        <taxon>Chlorophyta</taxon>
        <taxon>Chloropicophyceae</taxon>
        <taxon>Chloropicales</taxon>
        <taxon>Chloropicaceae</taxon>
        <taxon>Chloropicon</taxon>
    </lineage>
</organism>
<dbReference type="InterPro" id="IPR036052">
    <property type="entry name" value="TrpB-like_PALP_sf"/>
</dbReference>
<feature type="modified residue" description="N6-(pyridoxal phosphate)lysine" evidence="5">
    <location>
        <position position="67"/>
    </location>
</feature>
<dbReference type="SUPFAM" id="SSF53686">
    <property type="entry name" value="Tryptophan synthase beta subunit-like PLP-dependent enzymes"/>
    <property type="match status" value="1"/>
</dbReference>
<dbReference type="PANTHER" id="PTHR43780:SF2">
    <property type="entry name" value="1-AMINOCYCLOPROPANE-1-CARBOXYLATE DEAMINASE-RELATED"/>
    <property type="match status" value="1"/>
</dbReference>
<keyword evidence="8" id="KW-1185">Reference proteome</keyword>
<dbReference type="InterPro" id="IPR005966">
    <property type="entry name" value="D-Cys_desShydrase"/>
</dbReference>